<evidence type="ECO:0000256" key="2">
    <source>
        <dbReference type="ARBA" id="ARBA00022741"/>
    </source>
</evidence>
<dbReference type="Gene3D" id="3.40.50.300">
    <property type="entry name" value="P-loop containing nucleotide triphosphate hydrolases"/>
    <property type="match status" value="1"/>
</dbReference>
<keyword evidence="6" id="KW-1185">Reference proteome</keyword>
<evidence type="ECO:0000313" key="6">
    <source>
        <dbReference type="Proteomes" id="UP001430360"/>
    </source>
</evidence>
<dbReference type="GO" id="GO:0005524">
    <property type="term" value="F:ATP binding"/>
    <property type="evidence" value="ECO:0007669"/>
    <property type="project" value="UniProtKB-KW"/>
</dbReference>
<sequence>MTPPTAVVDIHALSVAFAGRPVLTDLELQVRRGDIYALLGGNGAGKSTTLSVLLGFLKPTSGTVRVAGVDPAQAPDAARAQLAYLPENVALYEHLSAFENADYLLSLAGRRAGAGAIRDALRAAGLQEAAWTQRLAGFSKGMRQKVAIAIASMREVPLLLLDEPTSGLDPGASADFHTLLESVRARGTTVLMVTHDLFGAVEVADRVGVLDHGRIVHEAARAQFDLPALHAHFSGRARAA</sequence>
<dbReference type="InterPro" id="IPR051782">
    <property type="entry name" value="ABC_Transporter_VariousFunc"/>
</dbReference>
<protein>
    <submittedName>
        <fullName evidence="5">ATP-binding cassette domain-containing protein</fullName>
    </submittedName>
</protein>
<dbReference type="SUPFAM" id="SSF52540">
    <property type="entry name" value="P-loop containing nucleoside triphosphate hydrolases"/>
    <property type="match status" value="1"/>
</dbReference>
<dbReference type="PANTHER" id="PTHR42939">
    <property type="entry name" value="ABC TRANSPORTER ATP-BINDING PROTEIN ALBC-RELATED"/>
    <property type="match status" value="1"/>
</dbReference>
<dbReference type="InterPro" id="IPR017871">
    <property type="entry name" value="ABC_transporter-like_CS"/>
</dbReference>
<evidence type="ECO:0000259" key="4">
    <source>
        <dbReference type="PROSITE" id="PS50893"/>
    </source>
</evidence>
<dbReference type="CDD" id="cd03230">
    <property type="entry name" value="ABC_DR_subfamily_A"/>
    <property type="match status" value="1"/>
</dbReference>
<dbReference type="PANTHER" id="PTHR42939:SF1">
    <property type="entry name" value="ABC TRANSPORTER ATP-BINDING PROTEIN ALBC-RELATED"/>
    <property type="match status" value="1"/>
</dbReference>
<dbReference type="PROSITE" id="PS00211">
    <property type="entry name" value="ABC_TRANSPORTER_1"/>
    <property type="match status" value="1"/>
</dbReference>
<reference evidence="5" key="1">
    <citation type="submission" date="2021-12" db="EMBL/GenBank/DDBJ databases">
        <authorList>
            <person name="Ulrich A."/>
        </authorList>
    </citation>
    <scope>NUCLEOTIDE SEQUENCE</scope>
    <source>
        <strain evidence="5">A1P009</strain>
    </source>
</reference>
<dbReference type="InterPro" id="IPR003439">
    <property type="entry name" value="ABC_transporter-like_ATP-bd"/>
</dbReference>
<keyword evidence="3 5" id="KW-0067">ATP-binding</keyword>
<organism evidence="5 6">
    <name type="scientific">Luteimonas fraxinea</name>
    <dbReference type="NCBI Taxonomy" id="2901869"/>
    <lineage>
        <taxon>Bacteria</taxon>
        <taxon>Pseudomonadati</taxon>
        <taxon>Pseudomonadota</taxon>
        <taxon>Gammaproteobacteria</taxon>
        <taxon>Lysobacterales</taxon>
        <taxon>Lysobacteraceae</taxon>
        <taxon>Luteimonas</taxon>
    </lineage>
</organism>
<gene>
    <name evidence="5" type="ORF">LTT95_12215</name>
</gene>
<dbReference type="InterPro" id="IPR027417">
    <property type="entry name" value="P-loop_NTPase"/>
</dbReference>
<dbReference type="InterPro" id="IPR003593">
    <property type="entry name" value="AAA+_ATPase"/>
</dbReference>
<accession>A0ABS8UEP4</accession>
<name>A0ABS8UEP4_9GAMM</name>
<keyword evidence="2" id="KW-0547">Nucleotide-binding</keyword>
<reference evidence="5" key="2">
    <citation type="journal article" date="2022" name="Syst. Appl. Microbiol.">
        <title>Physiological and genomic characterisation of Luteimonas fraxinea sp. nov., a bacterial species associated with trees tolerant to ash dieback.</title>
        <authorList>
            <person name="Ulrich K."/>
            <person name="Becker R."/>
            <person name="Behrendt U."/>
            <person name="Kube M."/>
            <person name="Schneck V."/>
            <person name="Ulrich A."/>
        </authorList>
    </citation>
    <scope>NUCLEOTIDE SEQUENCE</scope>
    <source>
        <strain evidence="5">A1P009</strain>
    </source>
</reference>
<keyword evidence="1" id="KW-0813">Transport</keyword>
<dbReference type="Pfam" id="PF00005">
    <property type="entry name" value="ABC_tran"/>
    <property type="match status" value="1"/>
</dbReference>
<evidence type="ECO:0000313" key="5">
    <source>
        <dbReference type="EMBL" id="MCD9097704.1"/>
    </source>
</evidence>
<dbReference type="EMBL" id="JAJQKU010000003">
    <property type="protein sequence ID" value="MCD9097704.1"/>
    <property type="molecule type" value="Genomic_DNA"/>
</dbReference>
<evidence type="ECO:0000256" key="1">
    <source>
        <dbReference type="ARBA" id="ARBA00022448"/>
    </source>
</evidence>
<dbReference type="Proteomes" id="UP001430360">
    <property type="component" value="Unassembled WGS sequence"/>
</dbReference>
<dbReference type="SMART" id="SM00382">
    <property type="entry name" value="AAA"/>
    <property type="match status" value="1"/>
</dbReference>
<evidence type="ECO:0000256" key="3">
    <source>
        <dbReference type="ARBA" id="ARBA00022840"/>
    </source>
</evidence>
<comment type="caution">
    <text evidence="5">The sequence shown here is derived from an EMBL/GenBank/DDBJ whole genome shotgun (WGS) entry which is preliminary data.</text>
</comment>
<dbReference type="RefSeq" id="WP_232136793.1">
    <property type="nucleotide sequence ID" value="NZ_CP089507.1"/>
</dbReference>
<dbReference type="PROSITE" id="PS50893">
    <property type="entry name" value="ABC_TRANSPORTER_2"/>
    <property type="match status" value="1"/>
</dbReference>
<proteinExistence type="predicted"/>
<feature type="domain" description="ABC transporter" evidence="4">
    <location>
        <begin position="8"/>
        <end position="237"/>
    </location>
</feature>